<dbReference type="AlphaFoldDB" id="A0A0F6SDG6"/>
<evidence type="ECO:0000313" key="2">
    <source>
        <dbReference type="Proteomes" id="UP000034883"/>
    </source>
</evidence>
<protein>
    <submittedName>
        <fullName evidence="1">Uncharacterized protein</fullName>
    </submittedName>
</protein>
<name>A0A0F6SDG6_9BACT</name>
<organism evidence="1 2">
    <name type="scientific">Sandaracinus amylolyticus</name>
    <dbReference type="NCBI Taxonomy" id="927083"/>
    <lineage>
        <taxon>Bacteria</taxon>
        <taxon>Pseudomonadati</taxon>
        <taxon>Myxococcota</taxon>
        <taxon>Polyangia</taxon>
        <taxon>Polyangiales</taxon>
        <taxon>Sandaracinaceae</taxon>
        <taxon>Sandaracinus</taxon>
    </lineage>
</organism>
<reference evidence="1 2" key="1">
    <citation type="submission" date="2015-03" db="EMBL/GenBank/DDBJ databases">
        <title>Genome assembly of Sandaracinus amylolyticus DSM 53668.</title>
        <authorList>
            <person name="Sharma G."/>
            <person name="Subramanian S."/>
        </authorList>
    </citation>
    <scope>NUCLEOTIDE SEQUENCE [LARGE SCALE GENOMIC DNA]</scope>
    <source>
        <strain evidence="1 2">DSM 53668</strain>
    </source>
</reference>
<dbReference type="EMBL" id="CP011125">
    <property type="protein sequence ID" value="AKF03409.1"/>
    <property type="molecule type" value="Genomic_DNA"/>
</dbReference>
<dbReference type="Proteomes" id="UP000034883">
    <property type="component" value="Chromosome"/>
</dbReference>
<proteinExistence type="predicted"/>
<accession>A0A0F6SDG6</accession>
<evidence type="ECO:0000313" key="1">
    <source>
        <dbReference type="EMBL" id="AKF03409.1"/>
    </source>
</evidence>
<keyword evidence="2" id="KW-1185">Reference proteome</keyword>
<dbReference type="KEGG" id="samy:DB32_000558"/>
<gene>
    <name evidence="1" type="ORF">DB32_000558</name>
</gene>
<sequence length="197" mass="22639">MWYPAYEFRYCAYEYIVGESFQLLELERRQRVDTGAPRYERVDRYEAQRVLETAAHRLRDELRHLVGTTTHYTTVTRYSDLDVLRIVLGEVGSIAGRIALLRRLHPRLVAVATPKARLREVEPEPEPEPLWLELELLDEAGEPIADARYEVELPGGDVRSGSLDSSGRARIEGLSSRRDGIVRFPDLETEYSVGPER</sequence>
<dbReference type="RefSeq" id="WP_053230867.1">
    <property type="nucleotide sequence ID" value="NZ_CP011125.1"/>
</dbReference>